<keyword evidence="1" id="KW-0004">4Fe-4S</keyword>
<evidence type="ECO:0000259" key="5">
    <source>
        <dbReference type="PROSITE" id="PS50112"/>
    </source>
</evidence>
<feature type="domain" description="4Fe-4S ferredoxin-type" evidence="6">
    <location>
        <begin position="31"/>
        <end position="60"/>
    </location>
</feature>
<dbReference type="Gene3D" id="1.10.15.40">
    <property type="entry name" value="Electron transport complex subunit B, putative Fe-S cluster"/>
    <property type="match status" value="1"/>
</dbReference>
<dbReference type="SMART" id="SM00091">
    <property type="entry name" value="PAS"/>
    <property type="match status" value="1"/>
</dbReference>
<dbReference type="Gene3D" id="3.30.450.20">
    <property type="entry name" value="PAS domain"/>
    <property type="match status" value="1"/>
</dbReference>
<evidence type="ECO:0000259" key="7">
    <source>
        <dbReference type="PROSITE" id="PS51656"/>
    </source>
</evidence>
<feature type="domain" description="4Fe-4S" evidence="7">
    <location>
        <begin position="352"/>
        <end position="414"/>
    </location>
</feature>
<dbReference type="PROSITE" id="PS50112">
    <property type="entry name" value="PAS"/>
    <property type="match status" value="1"/>
</dbReference>
<protein>
    <submittedName>
        <fullName evidence="8">PAS domain-containing protein</fullName>
    </submittedName>
</protein>
<dbReference type="Pfam" id="PF02906">
    <property type="entry name" value="Fe_hyd_lg_C"/>
    <property type="match status" value="1"/>
</dbReference>
<comment type="caution">
    <text evidence="8">The sequence shown here is derived from an EMBL/GenBank/DDBJ whole genome shotgun (WGS) entry which is preliminary data.</text>
</comment>
<accession>A0A7V4DEN3</accession>
<dbReference type="NCBIfam" id="TIGR00229">
    <property type="entry name" value="sensory_box"/>
    <property type="match status" value="1"/>
</dbReference>
<keyword evidence="3" id="KW-0408">Iron</keyword>
<dbReference type="CDD" id="cd00130">
    <property type="entry name" value="PAS"/>
    <property type="match status" value="1"/>
</dbReference>
<evidence type="ECO:0000313" key="8">
    <source>
        <dbReference type="EMBL" id="HGI30897.1"/>
    </source>
</evidence>
<dbReference type="SUPFAM" id="SSF54862">
    <property type="entry name" value="4Fe-4S ferredoxins"/>
    <property type="match status" value="1"/>
</dbReference>
<dbReference type="InterPro" id="IPR004108">
    <property type="entry name" value="Fe_hydrogenase_lsu_C"/>
</dbReference>
<dbReference type="SUPFAM" id="SSF55785">
    <property type="entry name" value="PYP-like sensor domain (PAS domain)"/>
    <property type="match status" value="1"/>
</dbReference>
<name>A0A7V4DEN3_9BACT</name>
<dbReference type="AlphaFoldDB" id="A0A7V4DEN3"/>
<evidence type="ECO:0000256" key="1">
    <source>
        <dbReference type="ARBA" id="ARBA00022485"/>
    </source>
</evidence>
<dbReference type="InterPro" id="IPR035965">
    <property type="entry name" value="PAS-like_dom_sf"/>
</dbReference>
<feature type="domain" description="PAS" evidence="5">
    <location>
        <begin position="405"/>
        <end position="459"/>
    </location>
</feature>
<dbReference type="GO" id="GO:0046872">
    <property type="term" value="F:metal ion binding"/>
    <property type="evidence" value="ECO:0007669"/>
    <property type="project" value="UniProtKB-KW"/>
</dbReference>
<sequence length="569" mass="63936">MSVISTVRTSCRDCYKCIRHCPVKAVRISLGHAEVVDERCVKDGRCVLVCPQKAKKVRSDLEDAKALLAQGERVVASIAPSFVAAFPEATPGQVVQGLKILGFSEVRETAEGAEWVAREHALLLAEGRTNVISSSCPAVNFLITRYFPEHTEYLAPVVSPMVAHGRLLKKEEPHTRVVFIGPCIAKKAEAEEEEVRGDVDVVLTFEELREWFREARLELAALPEAPFSRKRVRWARAFPVEGGLLQSASFEVHLLSRDVVTITGIDRCKEFLESFSPKRYKFRIIEMMSCEGGCIDGPVLSSSLSPYERRERVLRYTEESLEPEESPVCVDPPSFRRTFSPSPVPSPEVPEEELRKILALTGKFTPQDELNCGACGYNTCREKAKAVYQGLAEAEMCIPFMRMRAESFSSFLMTVTPNGIVLVDEDLRIVEMNPALRRMLGLAGKLVIGKRIDELLDPSPFVEVLRTKKATTCEVTYPQYHNLFVRLSVFFLEKSRLLMGIFVDLTKEKEQEAMMATIREKTIEKAQQVIANQMRVAQEIASLLGETTAETKVLLNKLMRILRGETLEE</sequence>
<dbReference type="InterPro" id="IPR000014">
    <property type="entry name" value="PAS"/>
</dbReference>
<gene>
    <name evidence="8" type="ORF">ENV30_06280</name>
</gene>
<evidence type="ECO:0000256" key="3">
    <source>
        <dbReference type="ARBA" id="ARBA00023004"/>
    </source>
</evidence>
<reference evidence="8" key="1">
    <citation type="journal article" date="2020" name="mSystems">
        <title>Genome- and Community-Level Interaction Insights into Carbon Utilization and Element Cycling Functions of Hydrothermarchaeota in Hydrothermal Sediment.</title>
        <authorList>
            <person name="Zhou Z."/>
            <person name="Liu Y."/>
            <person name="Xu W."/>
            <person name="Pan J."/>
            <person name="Luo Z.H."/>
            <person name="Li M."/>
        </authorList>
    </citation>
    <scope>NUCLEOTIDE SEQUENCE [LARGE SCALE GENOMIC DNA]</scope>
    <source>
        <strain evidence="8">SpSt-747</strain>
    </source>
</reference>
<dbReference type="EMBL" id="DTFV01000091">
    <property type="protein sequence ID" value="HGI30897.1"/>
    <property type="molecule type" value="Genomic_DNA"/>
</dbReference>
<dbReference type="InterPro" id="IPR009016">
    <property type="entry name" value="Fe_hydrogenase"/>
</dbReference>
<organism evidence="8">
    <name type="scientific">Candidatus Caldatribacterium californiense</name>
    <dbReference type="NCBI Taxonomy" id="1454726"/>
    <lineage>
        <taxon>Bacteria</taxon>
        <taxon>Pseudomonadati</taxon>
        <taxon>Atribacterota</taxon>
        <taxon>Atribacteria</taxon>
        <taxon>Atribacterales</taxon>
        <taxon>Candidatus Caldatribacteriaceae</taxon>
        <taxon>Candidatus Caldatribacterium</taxon>
    </lineage>
</organism>
<keyword evidence="4" id="KW-0411">Iron-sulfur</keyword>
<evidence type="ECO:0000256" key="2">
    <source>
        <dbReference type="ARBA" id="ARBA00022723"/>
    </source>
</evidence>
<dbReference type="PANTHER" id="PTHR11615">
    <property type="entry name" value="NITRATE, FORMATE, IRON DEHYDROGENASE"/>
    <property type="match status" value="1"/>
</dbReference>
<dbReference type="Gene3D" id="3.30.70.20">
    <property type="match status" value="1"/>
</dbReference>
<dbReference type="Pfam" id="PF13426">
    <property type="entry name" value="PAS_9"/>
    <property type="match status" value="1"/>
</dbReference>
<dbReference type="Gene3D" id="3.40.950.10">
    <property type="entry name" value="Fe-only Hydrogenase (Larger Subunit), Chain L, domain 3"/>
    <property type="match status" value="1"/>
</dbReference>
<keyword evidence="2" id="KW-0479">Metal-binding</keyword>
<dbReference type="GO" id="GO:0051539">
    <property type="term" value="F:4 iron, 4 sulfur cluster binding"/>
    <property type="evidence" value="ECO:0007669"/>
    <property type="project" value="UniProtKB-KW"/>
</dbReference>
<dbReference type="InterPro" id="IPR017896">
    <property type="entry name" value="4Fe4S_Fe-S-bd"/>
</dbReference>
<dbReference type="PROSITE" id="PS51379">
    <property type="entry name" value="4FE4S_FER_2"/>
    <property type="match status" value="1"/>
</dbReference>
<dbReference type="PROSITE" id="PS51656">
    <property type="entry name" value="4FE4S"/>
    <property type="match status" value="1"/>
</dbReference>
<dbReference type="Pfam" id="PF04060">
    <property type="entry name" value="FeS"/>
    <property type="match status" value="1"/>
</dbReference>
<dbReference type="InterPro" id="IPR007202">
    <property type="entry name" value="4Fe-4S_dom"/>
</dbReference>
<dbReference type="SUPFAM" id="SSF53920">
    <property type="entry name" value="Fe-only hydrogenase"/>
    <property type="match status" value="1"/>
</dbReference>
<evidence type="ECO:0000259" key="6">
    <source>
        <dbReference type="PROSITE" id="PS51379"/>
    </source>
</evidence>
<dbReference type="InterPro" id="IPR050340">
    <property type="entry name" value="Cytosolic_Fe-S_CAF"/>
</dbReference>
<proteinExistence type="predicted"/>
<evidence type="ECO:0000256" key="4">
    <source>
        <dbReference type="ARBA" id="ARBA00023014"/>
    </source>
</evidence>